<feature type="coiled-coil region" evidence="1">
    <location>
        <begin position="109"/>
        <end position="157"/>
    </location>
</feature>
<gene>
    <name evidence="5" type="ORF">CVLEPA_LOCUS15271</name>
</gene>
<keyword evidence="3" id="KW-0812">Transmembrane</keyword>
<name>A0ABP0FXF0_CLALP</name>
<dbReference type="Proteomes" id="UP001642483">
    <property type="component" value="Unassembled WGS sequence"/>
</dbReference>
<dbReference type="EMBL" id="CAWYQH010000097">
    <property type="protein sequence ID" value="CAK8684281.1"/>
    <property type="molecule type" value="Genomic_DNA"/>
</dbReference>
<comment type="caution">
    <text evidence="5">The sequence shown here is derived from an EMBL/GenBank/DDBJ whole genome shotgun (WGS) entry which is preliminary data.</text>
</comment>
<keyword evidence="3" id="KW-1133">Transmembrane helix</keyword>
<keyword evidence="1" id="KW-0175">Coiled coil</keyword>
<feature type="transmembrane region" description="Helical" evidence="3">
    <location>
        <begin position="181"/>
        <end position="204"/>
    </location>
</feature>
<evidence type="ECO:0000313" key="5">
    <source>
        <dbReference type="EMBL" id="CAK8684281.1"/>
    </source>
</evidence>
<feature type="compositionally biased region" description="Polar residues" evidence="2">
    <location>
        <begin position="257"/>
        <end position="270"/>
    </location>
</feature>
<feature type="signal peptide" evidence="4">
    <location>
        <begin position="1"/>
        <end position="22"/>
    </location>
</feature>
<keyword evidence="4" id="KW-0732">Signal</keyword>
<protein>
    <submittedName>
        <fullName evidence="5">Uncharacterized protein</fullName>
    </submittedName>
</protein>
<keyword evidence="3" id="KW-0472">Membrane</keyword>
<proteinExistence type="predicted"/>
<organism evidence="5 6">
    <name type="scientific">Clavelina lepadiformis</name>
    <name type="common">Light-bulb sea squirt</name>
    <name type="synonym">Ascidia lepadiformis</name>
    <dbReference type="NCBI Taxonomy" id="159417"/>
    <lineage>
        <taxon>Eukaryota</taxon>
        <taxon>Metazoa</taxon>
        <taxon>Chordata</taxon>
        <taxon>Tunicata</taxon>
        <taxon>Ascidiacea</taxon>
        <taxon>Aplousobranchia</taxon>
        <taxon>Clavelinidae</taxon>
        <taxon>Clavelina</taxon>
    </lineage>
</organism>
<evidence type="ECO:0000256" key="4">
    <source>
        <dbReference type="SAM" id="SignalP"/>
    </source>
</evidence>
<keyword evidence="6" id="KW-1185">Reference proteome</keyword>
<evidence type="ECO:0000256" key="1">
    <source>
        <dbReference type="SAM" id="Coils"/>
    </source>
</evidence>
<feature type="region of interest" description="Disordered" evidence="2">
    <location>
        <begin position="238"/>
        <end position="280"/>
    </location>
</feature>
<evidence type="ECO:0000256" key="2">
    <source>
        <dbReference type="SAM" id="MobiDB-lite"/>
    </source>
</evidence>
<sequence length="280" mass="31171">MQWTKFAMLSLYLISYVCVTSATGTDTTLTTSCPDNCVTTDFFKQSAFTGFVFKAVQSFQQADLDCKAAKGIDFYLAPTGCRDCAVDCNPPSSSFQVECLKNCRGFMEKQNLINELQESRKLIEDLEQKLNATQTSLESWRNDVIALQANEKSYQRQLQFQSNRCSETANDVNDLQSTVTIFIGVSIAALVLTLFLFGCSWVRFSRYEHNADKKYQPKVQQVDGDVRWVAETAEETEKLRPIVDQDSDSGTGGSSQIFQNNFTNPDSGSNSAAQSVAQSV</sequence>
<evidence type="ECO:0000256" key="3">
    <source>
        <dbReference type="SAM" id="Phobius"/>
    </source>
</evidence>
<reference evidence="5 6" key="1">
    <citation type="submission" date="2024-02" db="EMBL/GenBank/DDBJ databases">
        <authorList>
            <person name="Daric V."/>
            <person name="Darras S."/>
        </authorList>
    </citation>
    <scope>NUCLEOTIDE SEQUENCE [LARGE SCALE GENOMIC DNA]</scope>
</reference>
<feature type="compositionally biased region" description="Low complexity" evidence="2">
    <location>
        <begin position="271"/>
        <end position="280"/>
    </location>
</feature>
<feature type="chain" id="PRO_5047514678" evidence="4">
    <location>
        <begin position="23"/>
        <end position="280"/>
    </location>
</feature>
<evidence type="ECO:0000313" key="6">
    <source>
        <dbReference type="Proteomes" id="UP001642483"/>
    </source>
</evidence>
<accession>A0ABP0FXF0</accession>